<protein>
    <recommendedName>
        <fullName evidence="5">Lysozyme inhibitor LprI N-terminal domain-containing protein</fullName>
    </recommendedName>
</protein>
<comment type="caution">
    <text evidence="3">The sequence shown here is derived from an EMBL/GenBank/DDBJ whole genome shotgun (WGS) entry which is preliminary data.</text>
</comment>
<evidence type="ECO:0008006" key="5">
    <source>
        <dbReference type="Google" id="ProtNLM"/>
    </source>
</evidence>
<feature type="region of interest" description="Disordered" evidence="1">
    <location>
        <begin position="129"/>
        <end position="154"/>
    </location>
</feature>
<dbReference type="EMBL" id="JARXRO010000009">
    <property type="protein sequence ID" value="MDH5832709.1"/>
    <property type="molecule type" value="Genomic_DNA"/>
</dbReference>
<gene>
    <name evidence="3" type="ORF">QFW81_02010</name>
</gene>
<accession>A0ABT6JQ21</accession>
<evidence type="ECO:0000313" key="4">
    <source>
        <dbReference type="Proteomes" id="UP001156873"/>
    </source>
</evidence>
<sequence length="154" mass="17311">MKRSVWTAVLAIGVGLSASVASADESVDLSPIVAQQHELREELLESPDSFPGLTRSERGELLDRQAQLFSLFEGKTTAAELGEEERIEAFNSLEWIKSRLADSRGERLVCKRERMVGSQRITRVCRTEAEMTADRERSREYQERAARSPGRDNG</sequence>
<dbReference type="Proteomes" id="UP001156873">
    <property type="component" value="Unassembled WGS sequence"/>
</dbReference>
<dbReference type="RefSeq" id="WP_280576891.1">
    <property type="nucleotide sequence ID" value="NZ_JARXRO010000009.1"/>
</dbReference>
<evidence type="ECO:0000256" key="1">
    <source>
        <dbReference type="SAM" id="MobiDB-lite"/>
    </source>
</evidence>
<evidence type="ECO:0000256" key="2">
    <source>
        <dbReference type="SAM" id="SignalP"/>
    </source>
</evidence>
<reference evidence="3 4" key="1">
    <citation type="submission" date="2023-04" db="EMBL/GenBank/DDBJ databases">
        <title>Luteimonas sp. M1R5S59.</title>
        <authorList>
            <person name="Sun J.-Q."/>
        </authorList>
    </citation>
    <scope>NUCLEOTIDE SEQUENCE [LARGE SCALE GENOMIC DNA]</scope>
    <source>
        <strain evidence="3 4">M1R5S59</strain>
    </source>
</reference>
<organism evidence="3 4">
    <name type="scientific">Luteimonas kalidii</name>
    <dbReference type="NCBI Taxonomy" id="3042025"/>
    <lineage>
        <taxon>Bacteria</taxon>
        <taxon>Pseudomonadati</taxon>
        <taxon>Pseudomonadota</taxon>
        <taxon>Gammaproteobacteria</taxon>
        <taxon>Lysobacterales</taxon>
        <taxon>Lysobacteraceae</taxon>
        <taxon>Luteimonas</taxon>
    </lineage>
</organism>
<name>A0ABT6JQ21_9GAMM</name>
<feature type="signal peptide" evidence="2">
    <location>
        <begin position="1"/>
        <end position="23"/>
    </location>
</feature>
<proteinExistence type="predicted"/>
<feature type="chain" id="PRO_5045210594" description="Lysozyme inhibitor LprI N-terminal domain-containing protein" evidence="2">
    <location>
        <begin position="24"/>
        <end position="154"/>
    </location>
</feature>
<keyword evidence="4" id="KW-1185">Reference proteome</keyword>
<keyword evidence="2" id="KW-0732">Signal</keyword>
<evidence type="ECO:0000313" key="3">
    <source>
        <dbReference type="EMBL" id="MDH5832709.1"/>
    </source>
</evidence>